<dbReference type="EMBL" id="CP017101">
    <property type="protein sequence ID" value="APO67490.1"/>
    <property type="molecule type" value="Genomic_DNA"/>
</dbReference>
<gene>
    <name evidence="3" type="ORF">IE4872_CH01865</name>
</gene>
<keyword evidence="1" id="KW-0812">Transmembrane</keyword>
<feature type="transmembrane region" description="Helical" evidence="1">
    <location>
        <begin position="133"/>
        <end position="153"/>
    </location>
</feature>
<sequence>MRLTSIALFLMILPTVSTAQEHKRRFPKYQFFYCAAVHMKLAQTYKKTGDAYFEAFHSLEADFLYEKGRKTSLRLGNLRRKPISGCKDIWTILIMNCRTRPRRCGLCCISVTSTFLSGCTVQEARRSPMASNLFFTAAAITFCIVVAVMLPYFGKIRDVSDMTPEIASRLAKRIFPLMFVFGVFAFLGSQANSWGWP</sequence>
<protein>
    <submittedName>
        <fullName evidence="3">Uncharacterized protein</fullName>
    </submittedName>
</protein>
<evidence type="ECO:0000256" key="1">
    <source>
        <dbReference type="SAM" id="Phobius"/>
    </source>
</evidence>
<organism evidence="3 4">
    <name type="scientific">Rhizobium gallicum</name>
    <dbReference type="NCBI Taxonomy" id="56730"/>
    <lineage>
        <taxon>Bacteria</taxon>
        <taxon>Pseudomonadati</taxon>
        <taxon>Pseudomonadota</taxon>
        <taxon>Alphaproteobacteria</taxon>
        <taxon>Hyphomicrobiales</taxon>
        <taxon>Rhizobiaceae</taxon>
        <taxon>Rhizobium/Agrobacterium group</taxon>
        <taxon>Rhizobium</taxon>
    </lineage>
</organism>
<feature type="chain" id="PRO_5011956209" evidence="2">
    <location>
        <begin position="20"/>
        <end position="197"/>
    </location>
</feature>
<name>A0A1L5NHX5_9HYPH</name>
<accession>A0A1L5NHX5</accession>
<keyword evidence="1" id="KW-0472">Membrane</keyword>
<feature type="transmembrane region" description="Helical" evidence="1">
    <location>
        <begin position="174"/>
        <end position="191"/>
    </location>
</feature>
<feature type="signal peptide" evidence="2">
    <location>
        <begin position="1"/>
        <end position="19"/>
    </location>
</feature>
<evidence type="ECO:0000313" key="4">
    <source>
        <dbReference type="Proteomes" id="UP000184749"/>
    </source>
</evidence>
<keyword evidence="2" id="KW-0732">Signal</keyword>
<proteinExistence type="predicted"/>
<dbReference type="Proteomes" id="UP000184749">
    <property type="component" value="Chromosome"/>
</dbReference>
<evidence type="ECO:0000256" key="2">
    <source>
        <dbReference type="SAM" id="SignalP"/>
    </source>
</evidence>
<evidence type="ECO:0000313" key="3">
    <source>
        <dbReference type="EMBL" id="APO67490.1"/>
    </source>
</evidence>
<reference evidence="3 4" key="1">
    <citation type="submission" date="2016-09" db="EMBL/GenBank/DDBJ databases">
        <title>The complete genome sequences of Rhizobium gallicum, symbiovars gallicum and phaseoli, symbionts associated to common bean (Phaseolus vulgaris).</title>
        <authorList>
            <person name="Bustos P."/>
            <person name="Santamaria R.I."/>
            <person name="Perez-Carrascal O.M."/>
            <person name="Juarez S."/>
            <person name="Lozano L."/>
            <person name="Martinez-Flores I."/>
            <person name="Martinez-Romero E."/>
            <person name="Cevallos M."/>
            <person name="Romero D."/>
            <person name="Davila G."/>
            <person name="Gonzalez V."/>
        </authorList>
    </citation>
    <scope>NUCLEOTIDE SEQUENCE [LARGE SCALE GENOMIC DNA]</scope>
    <source>
        <strain evidence="3 4">IE4872</strain>
    </source>
</reference>
<keyword evidence="1" id="KW-1133">Transmembrane helix</keyword>
<dbReference type="AlphaFoldDB" id="A0A1L5NHX5"/>